<comment type="caution">
    <text evidence="2">The sequence shown here is derived from an EMBL/GenBank/DDBJ whole genome shotgun (WGS) entry which is preliminary data.</text>
</comment>
<evidence type="ECO:0008006" key="4">
    <source>
        <dbReference type="Google" id="ProtNLM"/>
    </source>
</evidence>
<sequence length="117" mass="12061">MLNKSRIAILAVLASLGVALAAPAEAKVNVGVGIGIGVGGFYPGYGYGGVYVPGAYYEPYYGVSCAQARSIVKGSGFYKVKAIDCSAPSYRFIAWQGGSKYKVRVNAAGNITGVTPL</sequence>
<evidence type="ECO:0000313" key="2">
    <source>
        <dbReference type="EMBL" id="PZF77890.1"/>
    </source>
</evidence>
<evidence type="ECO:0000313" key="3">
    <source>
        <dbReference type="Proteomes" id="UP000248795"/>
    </source>
</evidence>
<organism evidence="2 3">
    <name type="scientific">Aestuariivirga litoralis</name>
    <dbReference type="NCBI Taxonomy" id="2650924"/>
    <lineage>
        <taxon>Bacteria</taxon>
        <taxon>Pseudomonadati</taxon>
        <taxon>Pseudomonadota</taxon>
        <taxon>Alphaproteobacteria</taxon>
        <taxon>Hyphomicrobiales</taxon>
        <taxon>Aestuariivirgaceae</taxon>
        <taxon>Aestuariivirga</taxon>
    </lineage>
</organism>
<dbReference type="Proteomes" id="UP000248795">
    <property type="component" value="Unassembled WGS sequence"/>
</dbReference>
<feature type="signal peptide" evidence="1">
    <location>
        <begin position="1"/>
        <end position="21"/>
    </location>
</feature>
<reference evidence="3" key="1">
    <citation type="submission" date="2018-06" db="EMBL/GenBank/DDBJ databases">
        <title>Aestuariibacter litoralis strain KCTC 52945T.</title>
        <authorList>
            <person name="Li X."/>
            <person name="Salam N."/>
            <person name="Li J.-L."/>
            <person name="Chen Y.-M."/>
            <person name="Yang Z.-W."/>
            <person name="Zhang L.-Y."/>
            <person name="Han M.-X."/>
            <person name="Xiao M."/>
            <person name="Li W.-J."/>
        </authorList>
    </citation>
    <scope>NUCLEOTIDE SEQUENCE [LARGE SCALE GENOMIC DNA]</scope>
    <source>
        <strain evidence="3">KCTC 52945</strain>
    </source>
</reference>
<dbReference type="AlphaFoldDB" id="A0A2W2AZ39"/>
<keyword evidence="3" id="KW-1185">Reference proteome</keyword>
<dbReference type="RefSeq" id="WP_111196667.1">
    <property type="nucleotide sequence ID" value="NZ_QKVK01000002.1"/>
</dbReference>
<protein>
    <recommendedName>
        <fullName evidence="4">PepSY domain-containing protein</fullName>
    </recommendedName>
</protein>
<feature type="chain" id="PRO_5015973284" description="PepSY domain-containing protein" evidence="1">
    <location>
        <begin position="22"/>
        <end position="117"/>
    </location>
</feature>
<keyword evidence="1" id="KW-0732">Signal</keyword>
<accession>A0A2W2AZ39</accession>
<gene>
    <name evidence="2" type="ORF">DK847_05540</name>
</gene>
<evidence type="ECO:0000256" key="1">
    <source>
        <dbReference type="SAM" id="SignalP"/>
    </source>
</evidence>
<dbReference type="EMBL" id="QKVK01000002">
    <property type="protein sequence ID" value="PZF77890.1"/>
    <property type="molecule type" value="Genomic_DNA"/>
</dbReference>
<proteinExistence type="predicted"/>
<name>A0A2W2AZ39_9HYPH</name>